<sequence length="403" mass="42484">MTDTLPSFAYEAVGRDGQVSKGVLTARDEAAALRRLNGDGLTVVRIKPAVATKAAGKNRHLQPGERVLVLRQLALMLEAGVSLLEALETVAQGMQAQKGRAEFLAAIAALRRGDSLGTALETHVTGFPFYVYAMARVGEASGKVAEVLKEAGEQMAYDDRLRRDFSNAMTYPAFLGLAGLSAVGFIFTQVVPRFATMVGEDRSNVPAMSRWVLSAGEFANANLGVVGIGIAALVALIVVIVANPAFRARAYTLAHGAPVVGGVLQAREIASWARLTAFALNSGVPILSAVQLAKATVPIGPFRQGLDLLEGDLRAGQTLDQSLGAHTSLEAMDLSLLRAGQKSGAVGAMFGFMADNYEGRLRDRMKRMTALLEPAAIAFISIIVGFVALSLVLALSSVYEGVV</sequence>
<feature type="transmembrane region" description="Helical" evidence="7">
    <location>
        <begin position="370"/>
        <end position="395"/>
    </location>
</feature>
<dbReference type="Gene3D" id="1.20.81.30">
    <property type="entry name" value="Type II secretion system (T2SS), domain F"/>
    <property type="match status" value="2"/>
</dbReference>
<evidence type="ECO:0000259" key="8">
    <source>
        <dbReference type="Pfam" id="PF00482"/>
    </source>
</evidence>
<dbReference type="EMBL" id="JBHSLF010000017">
    <property type="protein sequence ID" value="MFC5343996.1"/>
    <property type="molecule type" value="Genomic_DNA"/>
</dbReference>
<feature type="domain" description="Type II secretion system protein GspF" evidence="8">
    <location>
        <begin position="272"/>
        <end position="393"/>
    </location>
</feature>
<evidence type="ECO:0000256" key="6">
    <source>
        <dbReference type="ARBA" id="ARBA00023136"/>
    </source>
</evidence>
<feature type="domain" description="Type II secretion system protein GspF" evidence="8">
    <location>
        <begin position="70"/>
        <end position="192"/>
    </location>
</feature>
<keyword evidence="10" id="KW-1185">Reference proteome</keyword>
<dbReference type="InterPro" id="IPR042094">
    <property type="entry name" value="T2SS_GspF_sf"/>
</dbReference>
<protein>
    <submittedName>
        <fullName evidence="9">Type II secretion system F family protein</fullName>
    </submittedName>
</protein>
<evidence type="ECO:0000256" key="3">
    <source>
        <dbReference type="ARBA" id="ARBA00022475"/>
    </source>
</evidence>
<dbReference type="PANTHER" id="PTHR30012">
    <property type="entry name" value="GENERAL SECRETION PATHWAY PROTEIN"/>
    <property type="match status" value="1"/>
</dbReference>
<dbReference type="InterPro" id="IPR003004">
    <property type="entry name" value="GspF/PilC"/>
</dbReference>
<dbReference type="InterPro" id="IPR018076">
    <property type="entry name" value="T2SS_GspF_dom"/>
</dbReference>
<comment type="similarity">
    <text evidence="2">Belongs to the GSP F family.</text>
</comment>
<evidence type="ECO:0000256" key="1">
    <source>
        <dbReference type="ARBA" id="ARBA00004651"/>
    </source>
</evidence>
<evidence type="ECO:0000256" key="2">
    <source>
        <dbReference type="ARBA" id="ARBA00005745"/>
    </source>
</evidence>
<evidence type="ECO:0000256" key="5">
    <source>
        <dbReference type="ARBA" id="ARBA00022989"/>
    </source>
</evidence>
<evidence type="ECO:0000313" key="10">
    <source>
        <dbReference type="Proteomes" id="UP001596152"/>
    </source>
</evidence>
<organism evidence="9 10">
    <name type="scientific">Brevundimonas staleyi</name>
    <dbReference type="NCBI Taxonomy" id="74326"/>
    <lineage>
        <taxon>Bacteria</taxon>
        <taxon>Pseudomonadati</taxon>
        <taxon>Pseudomonadota</taxon>
        <taxon>Alphaproteobacteria</taxon>
        <taxon>Caulobacterales</taxon>
        <taxon>Caulobacteraceae</taxon>
        <taxon>Brevundimonas</taxon>
    </lineage>
</organism>
<feature type="transmembrane region" description="Helical" evidence="7">
    <location>
        <begin position="218"/>
        <end position="242"/>
    </location>
</feature>
<proteinExistence type="inferred from homology"/>
<keyword evidence="5 7" id="KW-1133">Transmembrane helix</keyword>
<feature type="transmembrane region" description="Helical" evidence="7">
    <location>
        <begin position="170"/>
        <end position="191"/>
    </location>
</feature>
<evidence type="ECO:0000313" key="9">
    <source>
        <dbReference type="EMBL" id="MFC5343996.1"/>
    </source>
</evidence>
<evidence type="ECO:0000256" key="7">
    <source>
        <dbReference type="SAM" id="Phobius"/>
    </source>
</evidence>
<name>A0ABW0FS18_9CAUL</name>
<comment type="caution">
    <text evidence="9">The sequence shown here is derived from an EMBL/GenBank/DDBJ whole genome shotgun (WGS) entry which is preliminary data.</text>
</comment>
<keyword evidence="3" id="KW-1003">Cell membrane</keyword>
<dbReference type="RefSeq" id="WP_374037457.1">
    <property type="nucleotide sequence ID" value="NZ_CP169082.1"/>
</dbReference>
<dbReference type="Proteomes" id="UP001596152">
    <property type="component" value="Unassembled WGS sequence"/>
</dbReference>
<dbReference type="Pfam" id="PF00482">
    <property type="entry name" value="T2SSF"/>
    <property type="match status" value="2"/>
</dbReference>
<evidence type="ECO:0000256" key="4">
    <source>
        <dbReference type="ARBA" id="ARBA00022692"/>
    </source>
</evidence>
<dbReference type="PANTHER" id="PTHR30012:SF0">
    <property type="entry name" value="TYPE II SECRETION SYSTEM PROTEIN F-RELATED"/>
    <property type="match status" value="1"/>
</dbReference>
<accession>A0ABW0FS18</accession>
<reference evidence="10" key="1">
    <citation type="journal article" date="2019" name="Int. J. Syst. Evol. Microbiol.">
        <title>The Global Catalogue of Microorganisms (GCM) 10K type strain sequencing project: providing services to taxonomists for standard genome sequencing and annotation.</title>
        <authorList>
            <consortium name="The Broad Institute Genomics Platform"/>
            <consortium name="The Broad Institute Genome Sequencing Center for Infectious Disease"/>
            <person name="Wu L."/>
            <person name="Ma J."/>
        </authorList>
    </citation>
    <scope>NUCLEOTIDE SEQUENCE [LARGE SCALE GENOMIC DNA]</scope>
    <source>
        <strain evidence="10">JCM 12125</strain>
    </source>
</reference>
<comment type="subcellular location">
    <subcellularLocation>
        <location evidence="1">Cell membrane</location>
        <topology evidence="1">Multi-pass membrane protein</topology>
    </subcellularLocation>
</comment>
<gene>
    <name evidence="9" type="ORF">ACFPIE_08730</name>
</gene>
<keyword evidence="6 7" id="KW-0472">Membrane</keyword>
<keyword evidence="4 7" id="KW-0812">Transmembrane</keyword>
<dbReference type="PRINTS" id="PR00812">
    <property type="entry name" value="BCTERIALGSPF"/>
</dbReference>